<protein>
    <submittedName>
        <fullName evidence="8">Integrase</fullName>
    </submittedName>
</protein>
<keyword evidence="2 4" id="KW-0238">DNA-binding</keyword>
<dbReference type="RefSeq" id="WP_084008659.1">
    <property type="nucleotide sequence ID" value="NZ_BDCX01000011.1"/>
</dbReference>
<dbReference type="Gene3D" id="1.10.443.10">
    <property type="entry name" value="Intergrase catalytic core"/>
    <property type="match status" value="1"/>
</dbReference>
<accession>A0A171DJ68</accession>
<organism evidence="8 9">
    <name type="scientific">Planomonospora sphaerica</name>
    <dbReference type="NCBI Taxonomy" id="161355"/>
    <lineage>
        <taxon>Bacteria</taxon>
        <taxon>Bacillati</taxon>
        <taxon>Actinomycetota</taxon>
        <taxon>Actinomycetes</taxon>
        <taxon>Streptosporangiales</taxon>
        <taxon>Streptosporangiaceae</taxon>
        <taxon>Planomonospora</taxon>
    </lineage>
</organism>
<evidence type="ECO:0000256" key="3">
    <source>
        <dbReference type="ARBA" id="ARBA00023172"/>
    </source>
</evidence>
<dbReference type="InterPro" id="IPR013762">
    <property type="entry name" value="Integrase-like_cat_sf"/>
</dbReference>
<evidence type="ECO:0000256" key="2">
    <source>
        <dbReference type="ARBA" id="ARBA00023125"/>
    </source>
</evidence>
<proteinExistence type="predicted"/>
<sequence length="342" mass="36527">MGNDGGALARIDGPGRDRALAGRGPADLAVSESTRARIHDGVAANTRRAYARQWEEFAAWAAAEGRCSMPATAHTLAEYVGALCDAGKAPATIEQAIAAVRTAHRHGGHKGHPDTEAARLALRGYRRHRAEKGQRNQREAPPVTIDALRSMVGACDLATRRGVRDRLVLVLGLALMGRRSELVALTLDDIAETSEGLEVRIRTSKTDKDSRGETIAIPRGSHPLTDPVKVWRDWLDLLGEAGITSGRLLRSVTRHGHLGDQLGANAVNDIVRGLAVAAGVPGAERFTAHSLRAGGATVAYAAGVPVSVIAKHGRWAPDSPVILRYIRAVDRWKDNAMRNVGL</sequence>
<feature type="domain" description="Tyr recombinase" evidence="6">
    <location>
        <begin position="138"/>
        <end position="338"/>
    </location>
</feature>
<dbReference type="Proteomes" id="UP000077701">
    <property type="component" value="Unassembled WGS sequence"/>
</dbReference>
<dbReference type="STRING" id="161355.PS9374_04555"/>
<reference evidence="8 9" key="1">
    <citation type="journal article" date="2016" name="Genome Announc.">
        <title>Draft Genome Sequence of Planomonospora sphaerica JCM9374, a Rare Actinomycete.</title>
        <authorList>
            <person name="Dohra H."/>
            <person name="Suzuki T."/>
            <person name="Inoue Y."/>
            <person name="Kodani S."/>
        </authorList>
    </citation>
    <scope>NUCLEOTIDE SEQUENCE [LARGE SCALE GENOMIC DNA]</scope>
    <source>
        <strain evidence="8 9">JCM 9374</strain>
    </source>
</reference>
<dbReference type="GO" id="GO:0006310">
    <property type="term" value="P:DNA recombination"/>
    <property type="evidence" value="ECO:0007669"/>
    <property type="project" value="UniProtKB-KW"/>
</dbReference>
<dbReference type="Gene3D" id="1.10.150.130">
    <property type="match status" value="1"/>
</dbReference>
<keyword evidence="3" id="KW-0233">DNA recombination</keyword>
<dbReference type="GO" id="GO:0003677">
    <property type="term" value="F:DNA binding"/>
    <property type="evidence" value="ECO:0007669"/>
    <property type="project" value="UniProtKB-UniRule"/>
</dbReference>
<dbReference type="SUPFAM" id="SSF47823">
    <property type="entry name" value="lambda integrase-like, N-terminal domain"/>
    <property type="match status" value="1"/>
</dbReference>
<dbReference type="Pfam" id="PF02899">
    <property type="entry name" value="Phage_int_SAM_1"/>
    <property type="match status" value="1"/>
</dbReference>
<dbReference type="GO" id="GO:0015074">
    <property type="term" value="P:DNA integration"/>
    <property type="evidence" value="ECO:0007669"/>
    <property type="project" value="UniProtKB-KW"/>
</dbReference>
<evidence type="ECO:0000256" key="1">
    <source>
        <dbReference type="ARBA" id="ARBA00022908"/>
    </source>
</evidence>
<dbReference type="InterPro" id="IPR010998">
    <property type="entry name" value="Integrase_recombinase_N"/>
</dbReference>
<keyword evidence="1" id="KW-0229">DNA integration</keyword>
<gene>
    <name evidence="8" type="ORF">PS9374_04555</name>
</gene>
<dbReference type="OrthoDB" id="9815875at2"/>
<dbReference type="InterPro" id="IPR052925">
    <property type="entry name" value="Phage_Integrase-like_Recomb"/>
</dbReference>
<dbReference type="PANTHER" id="PTHR34605:SF4">
    <property type="entry name" value="DNA ADENINE METHYLTRANSFERASE"/>
    <property type="match status" value="1"/>
</dbReference>
<evidence type="ECO:0000259" key="7">
    <source>
        <dbReference type="PROSITE" id="PS51900"/>
    </source>
</evidence>
<evidence type="ECO:0000313" key="8">
    <source>
        <dbReference type="EMBL" id="GAT68890.1"/>
    </source>
</evidence>
<dbReference type="PROSITE" id="PS51900">
    <property type="entry name" value="CB"/>
    <property type="match status" value="1"/>
</dbReference>
<dbReference type="Pfam" id="PF00589">
    <property type="entry name" value="Phage_integrase"/>
    <property type="match status" value="1"/>
</dbReference>
<evidence type="ECO:0000256" key="4">
    <source>
        <dbReference type="PROSITE-ProRule" id="PRU01248"/>
    </source>
</evidence>
<evidence type="ECO:0000313" key="9">
    <source>
        <dbReference type="Proteomes" id="UP000077701"/>
    </source>
</evidence>
<dbReference type="CDD" id="cd00799">
    <property type="entry name" value="INT_Cre_C"/>
    <property type="match status" value="1"/>
</dbReference>
<evidence type="ECO:0000259" key="6">
    <source>
        <dbReference type="PROSITE" id="PS51898"/>
    </source>
</evidence>
<evidence type="ECO:0000256" key="5">
    <source>
        <dbReference type="SAM" id="MobiDB-lite"/>
    </source>
</evidence>
<dbReference type="PANTHER" id="PTHR34605">
    <property type="entry name" value="PHAGE_INTEGRASE DOMAIN-CONTAINING PROTEIN"/>
    <property type="match status" value="1"/>
</dbReference>
<reference evidence="9" key="2">
    <citation type="submission" date="2016-04" db="EMBL/GenBank/DDBJ databases">
        <title>Planomonospora sphaerica JCM9374 whole genome shotgun sequence.</title>
        <authorList>
            <person name="Suzuki T."/>
            <person name="Dohra H."/>
            <person name="Kodani S."/>
        </authorList>
    </citation>
    <scope>NUCLEOTIDE SEQUENCE [LARGE SCALE GENOMIC DNA]</scope>
    <source>
        <strain evidence="9">JCM 9374</strain>
    </source>
</reference>
<feature type="region of interest" description="Disordered" evidence="5">
    <location>
        <begin position="1"/>
        <end position="25"/>
    </location>
</feature>
<dbReference type="PROSITE" id="PS51898">
    <property type="entry name" value="TYR_RECOMBINASE"/>
    <property type="match status" value="1"/>
</dbReference>
<feature type="domain" description="Core-binding (CB)" evidence="7">
    <location>
        <begin position="29"/>
        <end position="108"/>
    </location>
</feature>
<keyword evidence="9" id="KW-1185">Reference proteome</keyword>
<name>A0A171DJ68_9ACTN</name>
<dbReference type="EMBL" id="BDCX01000011">
    <property type="protein sequence ID" value="GAT68890.1"/>
    <property type="molecule type" value="Genomic_DNA"/>
</dbReference>
<comment type="caution">
    <text evidence="8">The sequence shown here is derived from an EMBL/GenBank/DDBJ whole genome shotgun (WGS) entry which is preliminary data.</text>
</comment>
<dbReference type="AlphaFoldDB" id="A0A171DJ68"/>
<dbReference type="InterPro" id="IPR004107">
    <property type="entry name" value="Integrase_SAM-like_N"/>
</dbReference>
<dbReference type="InterPro" id="IPR044068">
    <property type="entry name" value="CB"/>
</dbReference>
<dbReference type="InterPro" id="IPR002104">
    <property type="entry name" value="Integrase_catalytic"/>
</dbReference>
<dbReference type="InterPro" id="IPR011010">
    <property type="entry name" value="DNA_brk_join_enz"/>
</dbReference>
<dbReference type="SUPFAM" id="SSF56349">
    <property type="entry name" value="DNA breaking-rejoining enzymes"/>
    <property type="match status" value="1"/>
</dbReference>